<organism evidence="10 11">
    <name type="scientific">Ferrovum myxofaciens</name>
    <dbReference type="NCBI Taxonomy" id="416213"/>
    <lineage>
        <taxon>Bacteria</taxon>
        <taxon>Pseudomonadati</taxon>
        <taxon>Pseudomonadota</taxon>
        <taxon>Betaproteobacteria</taxon>
        <taxon>Ferrovales</taxon>
        <taxon>Ferrovaceae</taxon>
        <taxon>Ferrovum</taxon>
    </lineage>
</organism>
<dbReference type="InterPro" id="IPR014284">
    <property type="entry name" value="RNA_pol_sigma-70_dom"/>
</dbReference>
<dbReference type="Proteomes" id="UP000075653">
    <property type="component" value="Unassembled WGS sequence"/>
</dbReference>
<evidence type="ECO:0000256" key="1">
    <source>
        <dbReference type="ARBA" id="ARBA00010641"/>
    </source>
</evidence>
<accession>A0A149W0F0</accession>
<feature type="region of interest" description="Disordered" evidence="7">
    <location>
        <begin position="1"/>
        <end position="38"/>
    </location>
</feature>
<gene>
    <name evidence="10" type="primary">rpoE</name>
    <name evidence="10" type="ORF">FEMY_04740</name>
</gene>
<comment type="caution">
    <text evidence="10">The sequence shown here is derived from an EMBL/GenBank/DDBJ whole genome shotgun (WGS) entry which is preliminary data.</text>
</comment>
<dbReference type="GO" id="GO:0016987">
    <property type="term" value="F:sigma factor activity"/>
    <property type="evidence" value="ECO:0007669"/>
    <property type="project" value="UniProtKB-KW"/>
</dbReference>
<dbReference type="PANTHER" id="PTHR43133:SF53">
    <property type="entry name" value="ECF RNA POLYMERASE SIGMA-E FACTOR"/>
    <property type="match status" value="1"/>
</dbReference>
<dbReference type="PATRIC" id="fig|1789004.3.peg.473"/>
<name>A0A149W0F0_9PROT</name>
<dbReference type="InterPro" id="IPR039425">
    <property type="entry name" value="RNA_pol_sigma-70-like"/>
</dbReference>
<dbReference type="SUPFAM" id="SSF88946">
    <property type="entry name" value="Sigma2 domain of RNA polymerase sigma factors"/>
    <property type="match status" value="1"/>
</dbReference>
<dbReference type="SUPFAM" id="SSF88659">
    <property type="entry name" value="Sigma3 and sigma4 domains of RNA polymerase sigma factors"/>
    <property type="match status" value="1"/>
</dbReference>
<evidence type="ECO:0000256" key="4">
    <source>
        <dbReference type="ARBA" id="ARBA00023125"/>
    </source>
</evidence>
<dbReference type="FunFam" id="1.10.1740.10:FF:000001">
    <property type="entry name" value="RNA polymerase sigma factor"/>
    <property type="match status" value="1"/>
</dbReference>
<dbReference type="PANTHER" id="PTHR43133">
    <property type="entry name" value="RNA POLYMERASE ECF-TYPE SIGMA FACTO"/>
    <property type="match status" value="1"/>
</dbReference>
<keyword evidence="2 6" id="KW-0805">Transcription regulation</keyword>
<dbReference type="InterPro" id="IPR013324">
    <property type="entry name" value="RNA_pol_sigma_r3/r4-like"/>
</dbReference>
<evidence type="ECO:0000313" key="11">
    <source>
        <dbReference type="Proteomes" id="UP000075653"/>
    </source>
</evidence>
<keyword evidence="5 6" id="KW-0804">Transcription</keyword>
<dbReference type="GO" id="GO:0006352">
    <property type="term" value="P:DNA-templated transcription initiation"/>
    <property type="evidence" value="ECO:0007669"/>
    <property type="project" value="InterPro"/>
</dbReference>
<evidence type="ECO:0000256" key="7">
    <source>
        <dbReference type="SAM" id="MobiDB-lite"/>
    </source>
</evidence>
<dbReference type="RefSeq" id="WP_233418387.1">
    <property type="nucleotide sequence ID" value="NZ_JPOQ01000016.1"/>
</dbReference>
<evidence type="ECO:0000256" key="2">
    <source>
        <dbReference type="ARBA" id="ARBA00023015"/>
    </source>
</evidence>
<sequence length="242" mass="27144">MQTDNKDDAMPSQTSARVLSLASHPGGRSPAGDSGAQESVVLAPVPTEREIDQQLVERAQRGDKLAFELLVIKYQRKLLRLVGRLVRDPAEAEDVTQDAFIKAYRALGSFRGDSAFYTWLYRIGVNTAKNHLMNQGRRMPASIGVEEAEYYEGNDLLQDVNTPEAELLSREIARTVNDSMEALPEELKTAIRLREIEGLSYEDIATMMNCPIGTVRSRIFRAREAISHKLKPLLEVLGSKRW</sequence>
<dbReference type="Gene3D" id="1.10.1740.10">
    <property type="match status" value="1"/>
</dbReference>
<dbReference type="InterPro" id="IPR013325">
    <property type="entry name" value="RNA_pol_sigma_r2"/>
</dbReference>
<dbReference type="InterPro" id="IPR014286">
    <property type="entry name" value="RNA_pol_sigma70_RpoE"/>
</dbReference>
<dbReference type="InterPro" id="IPR000838">
    <property type="entry name" value="RNA_pol_sigma70_ECF_CS"/>
</dbReference>
<evidence type="ECO:0000259" key="9">
    <source>
        <dbReference type="Pfam" id="PF08281"/>
    </source>
</evidence>
<evidence type="ECO:0000313" key="10">
    <source>
        <dbReference type="EMBL" id="KXW58952.1"/>
    </source>
</evidence>
<dbReference type="Gene3D" id="1.10.10.10">
    <property type="entry name" value="Winged helix-like DNA-binding domain superfamily/Winged helix DNA-binding domain"/>
    <property type="match status" value="1"/>
</dbReference>
<proteinExistence type="inferred from homology"/>
<dbReference type="CDD" id="cd06171">
    <property type="entry name" value="Sigma70_r4"/>
    <property type="match status" value="1"/>
</dbReference>
<dbReference type="NCBIfam" id="TIGR02937">
    <property type="entry name" value="sigma70-ECF"/>
    <property type="match status" value="1"/>
</dbReference>
<feature type="domain" description="RNA polymerase sigma factor 70 region 4 type 2" evidence="9">
    <location>
        <begin position="179"/>
        <end position="225"/>
    </location>
</feature>
<protein>
    <recommendedName>
        <fullName evidence="6">RNA polymerase sigma factor</fullName>
    </recommendedName>
</protein>
<dbReference type="InterPro" id="IPR036388">
    <property type="entry name" value="WH-like_DNA-bd_sf"/>
</dbReference>
<dbReference type="InterPro" id="IPR007627">
    <property type="entry name" value="RNA_pol_sigma70_r2"/>
</dbReference>
<comment type="similarity">
    <text evidence="1 6">Belongs to the sigma-70 factor family. ECF subfamily.</text>
</comment>
<dbReference type="AlphaFoldDB" id="A0A149W0F0"/>
<evidence type="ECO:0000259" key="8">
    <source>
        <dbReference type="Pfam" id="PF04542"/>
    </source>
</evidence>
<dbReference type="PROSITE" id="PS01063">
    <property type="entry name" value="SIGMA70_ECF"/>
    <property type="match status" value="1"/>
</dbReference>
<dbReference type="NCBIfam" id="TIGR02939">
    <property type="entry name" value="RpoE_Sigma70"/>
    <property type="match status" value="1"/>
</dbReference>
<reference evidence="10 11" key="1">
    <citation type="submission" date="2016-01" db="EMBL/GenBank/DDBJ databases">
        <title>Genome sequence of the acidophilic iron oxidising Ferrovum strain Z-31.</title>
        <authorList>
            <person name="Poehlein A."/>
            <person name="Ullrich S.R."/>
            <person name="Schloemann M."/>
            <person name="Muehling M."/>
            <person name="Daniel R."/>
        </authorList>
    </citation>
    <scope>NUCLEOTIDE SEQUENCE [LARGE SCALE GENOMIC DNA]</scope>
    <source>
        <strain evidence="10 11">Z-31</strain>
    </source>
</reference>
<dbReference type="EMBL" id="LRRD01000007">
    <property type="protein sequence ID" value="KXW58952.1"/>
    <property type="molecule type" value="Genomic_DNA"/>
</dbReference>
<keyword evidence="4 6" id="KW-0238">DNA-binding</keyword>
<evidence type="ECO:0000256" key="5">
    <source>
        <dbReference type="ARBA" id="ARBA00023163"/>
    </source>
</evidence>
<evidence type="ECO:0000256" key="3">
    <source>
        <dbReference type="ARBA" id="ARBA00023082"/>
    </source>
</evidence>
<dbReference type="STRING" id="1789004.FEMY_04740"/>
<keyword evidence="11" id="KW-1185">Reference proteome</keyword>
<keyword evidence="3 6" id="KW-0731">Sigma factor</keyword>
<dbReference type="GO" id="GO:0003677">
    <property type="term" value="F:DNA binding"/>
    <property type="evidence" value="ECO:0007669"/>
    <property type="project" value="UniProtKB-KW"/>
</dbReference>
<feature type="domain" description="RNA polymerase sigma-70 region 2" evidence="8">
    <location>
        <begin position="70"/>
        <end position="138"/>
    </location>
</feature>
<evidence type="ECO:0000256" key="6">
    <source>
        <dbReference type="RuleBase" id="RU000716"/>
    </source>
</evidence>
<dbReference type="Pfam" id="PF08281">
    <property type="entry name" value="Sigma70_r4_2"/>
    <property type="match status" value="1"/>
</dbReference>
<dbReference type="InterPro" id="IPR013249">
    <property type="entry name" value="RNA_pol_sigma70_r4_t2"/>
</dbReference>
<dbReference type="Pfam" id="PF04542">
    <property type="entry name" value="Sigma70_r2"/>
    <property type="match status" value="1"/>
</dbReference>